<sequence>MHLLPVSSVSLDDGETAVDLAQPPGDIVILSFADSDLSAIAAAHDRTGGTGPSLRLASLKRLRHPLSVDFYIDKTLSRAKAVVVRCLGGLDYWRYGVEAVSACCRQNGIKLAVIPGDGRADARLDAHSTVTDDLRAEIDAHFSAGGVENMAALLGLLGREIGHEGAVVSLQDVPALVGWDDARGIFDPVGDLGGSRSRDASPDQSPDDLANQRPPQTPLTPAKAGVHTEFPDAIADALWIPASAGMSGARGKAPHQSDPEDAGGAPLALVIAYRSAILAGETAPLAALSEALSAEGLEPLILGVTSLKDPRVKDGLAQLIEARRPDVIVSTTAFSARQDAEFVLDRADCPILQATPSGSRQEAWEASDRGLAAADLAMQVALPEFDGRMSGYPISFREEAAEDPALAFARRVQVPYRDGIEALASQAAGWVRLRRKPAAERRVAVVLSDYPARAGRAGFAVGLDTPASSCRILDVLAEAGYATQRDFDGQQLMQLLTAGHADRPHTPAITPSVSASVSAHPCEGGDPGPSSEAPAITTPASAPLSAHSREGGSPGPDNGWLRDTPSIPASAGMSGVGGEAAANTEADPHSPLPPATTGSQSERPGSELAIPLADYRAWLDTLPADRRDALLDRWGEPETDPSCVDGTFRFPVARAGTAIVALQPDRSRGTDRKAIYHDPDEIPTHAYLAFYLALRRGFDAMIHLGTHGTTEWLPGKAVALSPSCWPRLAVGAMPVIYPFIVDDPGEAAPAKRRISGVTIGHLTPLVGEAGLHGEAAALRELVEEFSEAQVLDPRRADLVAADILERAEICGLAAECGVTRDMEMADALTRLDAHLCDLGEINVREGLHVFADAPEGYESCSSGERDGLLTALDGRFVVPGPAGSPSRGRHDVIPTGRNLSTVDPRAIPTRAASHLGEKAAAEVVRRHLQDHGDWPRRVVMDLWASPTLRTGGEDIAHILALMGARPRWDDASTRVTGFEIQPLARLDRPRIDVTVRISGAFRDTFPDQIALIDQAVREIAALDEDVEWNALAEARLAGDEMARIFGAAWGRYGAGVSGQALDGKWEATEDLGAVYLAETGLAFGGRGGDGTAHQGFSARVEAADAFVHTTDVGERDLLDGDSIADSFGGFAAAARKLGADPALYSLDTSNPDRPTSRTLTEDLARIVRGRLTNPRWIDAQLAHGWRGGAELAQGVEALYVFAATTDAVPESAFDAILQAYVLDDEVNARLREANAPAEQAIRDRLADLRRRGIWQSRLNSAALLDEAAE</sequence>
<protein>
    <submittedName>
        <fullName evidence="3">Cobaltochelatase CobN</fullName>
        <ecNumber evidence="3">6.6.1.2</ecNumber>
    </submittedName>
</protein>
<evidence type="ECO:0000256" key="1">
    <source>
        <dbReference type="SAM" id="MobiDB-lite"/>
    </source>
</evidence>
<dbReference type="Proteomes" id="UP001229244">
    <property type="component" value="Unassembled WGS sequence"/>
</dbReference>
<name>A0AAE4AS06_9HYPH</name>
<proteinExistence type="predicted"/>
<dbReference type="CDD" id="cd10150">
    <property type="entry name" value="CobN_like"/>
    <property type="match status" value="1"/>
</dbReference>
<dbReference type="PANTHER" id="PTHR44119">
    <property type="entry name" value="MAGNESIUM-CHELATASE SUBUNIT CHLH, CHLOROPLASTIC"/>
    <property type="match status" value="1"/>
</dbReference>
<dbReference type="PANTHER" id="PTHR44119:SF4">
    <property type="entry name" value="AEROBIC COBALTOCHELATASE SUBUNIT COBN"/>
    <property type="match status" value="1"/>
</dbReference>
<comment type="caution">
    <text evidence="3">The sequence shown here is derived from an EMBL/GenBank/DDBJ whole genome shotgun (WGS) entry which is preliminary data.</text>
</comment>
<dbReference type="NCBIfam" id="NF008973">
    <property type="entry name" value="PRK12321.1"/>
    <property type="match status" value="1"/>
</dbReference>
<feature type="domain" description="CobN/magnesium chelatase" evidence="2">
    <location>
        <begin position="143"/>
        <end position="858"/>
    </location>
</feature>
<keyword evidence="3" id="KW-0436">Ligase</keyword>
<evidence type="ECO:0000259" key="2">
    <source>
        <dbReference type="Pfam" id="PF02514"/>
    </source>
</evidence>
<organism evidence="3 4">
    <name type="scientific">Amorphus orientalis</name>
    <dbReference type="NCBI Taxonomy" id="649198"/>
    <lineage>
        <taxon>Bacteria</taxon>
        <taxon>Pseudomonadati</taxon>
        <taxon>Pseudomonadota</taxon>
        <taxon>Alphaproteobacteria</taxon>
        <taxon>Hyphomicrobiales</taxon>
        <taxon>Amorphaceae</taxon>
        <taxon>Amorphus</taxon>
    </lineage>
</organism>
<reference evidence="3" key="1">
    <citation type="submission" date="2023-07" db="EMBL/GenBank/DDBJ databases">
        <title>Genomic Encyclopedia of Type Strains, Phase IV (KMG-IV): sequencing the most valuable type-strain genomes for metagenomic binning, comparative biology and taxonomic classification.</title>
        <authorList>
            <person name="Goeker M."/>
        </authorList>
    </citation>
    <scope>NUCLEOTIDE SEQUENCE</scope>
    <source>
        <strain evidence="3">DSM 21202</strain>
    </source>
</reference>
<dbReference type="InterPro" id="IPR003672">
    <property type="entry name" value="CobN/Mg_chltase"/>
</dbReference>
<feature type="region of interest" description="Disordered" evidence="1">
    <location>
        <begin position="190"/>
        <end position="224"/>
    </location>
</feature>
<gene>
    <name evidence="3" type="ORF">J2S73_002143</name>
</gene>
<keyword evidence="4" id="KW-1185">Reference proteome</keyword>
<dbReference type="EMBL" id="JAUSUL010000002">
    <property type="protein sequence ID" value="MDQ0315686.1"/>
    <property type="molecule type" value="Genomic_DNA"/>
</dbReference>
<evidence type="ECO:0000313" key="4">
    <source>
        <dbReference type="Proteomes" id="UP001229244"/>
    </source>
</evidence>
<accession>A0AAE4AS06</accession>
<dbReference type="AlphaFoldDB" id="A0AAE4AS06"/>
<dbReference type="RefSeq" id="WP_306885509.1">
    <property type="nucleotide sequence ID" value="NZ_JAUSUL010000002.1"/>
</dbReference>
<dbReference type="Pfam" id="PF02514">
    <property type="entry name" value="CobN-Mg_chel"/>
    <property type="match status" value="2"/>
</dbReference>
<feature type="region of interest" description="Disordered" evidence="1">
    <location>
        <begin position="503"/>
        <end position="605"/>
    </location>
</feature>
<evidence type="ECO:0000313" key="3">
    <source>
        <dbReference type="EMBL" id="MDQ0315686.1"/>
    </source>
</evidence>
<dbReference type="GO" id="GO:0051116">
    <property type="term" value="F:cobaltochelatase activity"/>
    <property type="evidence" value="ECO:0007669"/>
    <property type="project" value="UniProtKB-EC"/>
</dbReference>
<dbReference type="EC" id="6.6.1.2" evidence="3"/>
<feature type="domain" description="CobN/magnesium chelatase" evidence="2">
    <location>
        <begin position="861"/>
        <end position="1257"/>
    </location>
</feature>